<dbReference type="EMBL" id="CZBE01000005">
    <property type="protein sequence ID" value="CUP49699.1"/>
    <property type="molecule type" value="Genomic_DNA"/>
</dbReference>
<dbReference type="Gene3D" id="3.30.2010.10">
    <property type="entry name" value="Metalloproteases ('zincins'), catalytic domain"/>
    <property type="match status" value="1"/>
</dbReference>
<proteinExistence type="predicted"/>
<dbReference type="PANTHER" id="PTHR30399:SF1">
    <property type="entry name" value="UTP PYROPHOSPHATASE"/>
    <property type="match status" value="1"/>
</dbReference>
<sequence>MAQERTVVYENSEIHYLLEQKQVKNLNLRVHKDCMVYVSANPDVPAEKVDDFVVSKGAYICSAQRKFREMAQYAPQPKQYVSGETFYLLGRGVRLKVERNVRDTISSDGIYLHLCVKDTEDFAKKQRMVTRYLDEQCRSIFGEIILETYPVFQKYGVPMPELRIRNMETRWGSCLAKKGVVTLNKRLLEAPRNCIEYVVMHEFCHFVHPNHSKQFYAFLTMLMPDWKQRKETLDKSATFWL</sequence>
<organism evidence="2 3">
    <name type="scientific">Anaerotruncus colihominis</name>
    <dbReference type="NCBI Taxonomy" id="169435"/>
    <lineage>
        <taxon>Bacteria</taxon>
        <taxon>Bacillati</taxon>
        <taxon>Bacillota</taxon>
        <taxon>Clostridia</taxon>
        <taxon>Eubacteriales</taxon>
        <taxon>Oscillospiraceae</taxon>
        <taxon>Anaerotruncus</taxon>
    </lineage>
</organism>
<accession>A0A174NUZ0</accession>
<name>A0A174NUZ0_9FIRM</name>
<reference evidence="2 3" key="1">
    <citation type="submission" date="2015-09" db="EMBL/GenBank/DDBJ databases">
        <authorList>
            <consortium name="Pathogen Informatics"/>
        </authorList>
    </citation>
    <scope>NUCLEOTIDE SEQUENCE [LARGE SCALE GENOMIC DNA]</scope>
    <source>
        <strain evidence="2 3">2789STDY5834939</strain>
    </source>
</reference>
<dbReference type="RefSeq" id="WP_055244442.1">
    <property type="nucleotide sequence ID" value="NZ_CABIWA010000007.1"/>
</dbReference>
<dbReference type="OrthoDB" id="581382at2"/>
<evidence type="ECO:0000313" key="2">
    <source>
        <dbReference type="EMBL" id="CUP49699.1"/>
    </source>
</evidence>
<dbReference type="InterPro" id="IPR053136">
    <property type="entry name" value="UTP_pyrophosphatase-like"/>
</dbReference>
<gene>
    <name evidence="2" type="ORF">ERS852551_00989</name>
</gene>
<feature type="domain" description="YgjP-like metallopeptidase" evidence="1">
    <location>
        <begin position="24"/>
        <end position="235"/>
    </location>
</feature>
<dbReference type="Pfam" id="PF01863">
    <property type="entry name" value="YgjP-like"/>
    <property type="match status" value="1"/>
</dbReference>
<dbReference type="Proteomes" id="UP000095765">
    <property type="component" value="Unassembled WGS sequence"/>
</dbReference>
<dbReference type="AlphaFoldDB" id="A0A174NUZ0"/>
<dbReference type="InterPro" id="IPR002725">
    <property type="entry name" value="YgjP-like_metallopeptidase"/>
</dbReference>
<evidence type="ECO:0000313" key="3">
    <source>
        <dbReference type="Proteomes" id="UP000095765"/>
    </source>
</evidence>
<dbReference type="PANTHER" id="PTHR30399">
    <property type="entry name" value="UNCHARACTERIZED PROTEIN YGJP"/>
    <property type="match status" value="1"/>
</dbReference>
<evidence type="ECO:0000259" key="1">
    <source>
        <dbReference type="Pfam" id="PF01863"/>
    </source>
</evidence>
<protein>
    <submittedName>
        <fullName evidence="2">Protein of uncharacterized function DUF45</fullName>
    </submittedName>
</protein>
<dbReference type="CDD" id="cd07344">
    <property type="entry name" value="M48_yhfN_like"/>
    <property type="match status" value="1"/>
</dbReference>